<evidence type="ECO:0000313" key="2">
    <source>
        <dbReference type="EMBL" id="KAH6889377.1"/>
    </source>
</evidence>
<dbReference type="OrthoDB" id="10003767at2759"/>
<sequence>MSFIPGKPLYEVWFGHRQRGFNKETVERHRRCALREIASAMAQLKKYSFKKGGFVTFDSAGNPVGVGPMRHVDHKAMLDRWFIDNDPTDDPIYVESPEFSSLLDYETFPLDLHEEVKPFPRGVTLLLKLMIRCLVDQLEPGPKSSKPFVLAHPDYDIQNFLVSETGELQGIIDWDGIAAVPRDIGSERYPGWLTRDWDPAMYGWNKSMGKGEEPEGVWEDSPKSLKKYRRVYREMVAKCREKWDGPPDARPDVNITRRSLVIENLTIAAQDPQSRSDIVRKIVQAIAGVLGREADLDFMKLVDRCAEGKLIDDIREILAEGINALLKKDNL</sequence>
<proteinExistence type="predicted"/>
<dbReference type="Pfam" id="PF01636">
    <property type="entry name" value="APH"/>
    <property type="match status" value="1"/>
</dbReference>
<dbReference type="PANTHER" id="PTHR21310">
    <property type="entry name" value="AMINOGLYCOSIDE PHOSPHOTRANSFERASE-RELATED-RELATED"/>
    <property type="match status" value="1"/>
</dbReference>
<dbReference type="SUPFAM" id="SSF56112">
    <property type="entry name" value="Protein kinase-like (PK-like)"/>
    <property type="match status" value="1"/>
</dbReference>
<dbReference type="Proteomes" id="UP000777438">
    <property type="component" value="Unassembled WGS sequence"/>
</dbReference>
<name>A0A9P8W6P6_9HYPO</name>
<evidence type="ECO:0000313" key="3">
    <source>
        <dbReference type="Proteomes" id="UP000777438"/>
    </source>
</evidence>
<dbReference type="AlphaFoldDB" id="A0A9P8W6P6"/>
<dbReference type="EMBL" id="JAGPYM010000011">
    <property type="protein sequence ID" value="KAH6889377.1"/>
    <property type="molecule type" value="Genomic_DNA"/>
</dbReference>
<gene>
    <name evidence="2" type="ORF">B0T10DRAFT_538416</name>
</gene>
<evidence type="ECO:0000259" key="1">
    <source>
        <dbReference type="Pfam" id="PF01636"/>
    </source>
</evidence>
<comment type="caution">
    <text evidence="2">The sequence shown here is derived from an EMBL/GenBank/DDBJ whole genome shotgun (WGS) entry which is preliminary data.</text>
</comment>
<keyword evidence="3" id="KW-1185">Reference proteome</keyword>
<feature type="domain" description="Aminoglycoside phosphotransferase" evidence="1">
    <location>
        <begin position="130"/>
        <end position="175"/>
    </location>
</feature>
<dbReference type="InterPro" id="IPR051678">
    <property type="entry name" value="AGP_Transferase"/>
</dbReference>
<dbReference type="Gene3D" id="3.90.1200.10">
    <property type="match status" value="1"/>
</dbReference>
<dbReference type="InterPro" id="IPR002575">
    <property type="entry name" value="Aminoglycoside_PTrfase"/>
</dbReference>
<dbReference type="InterPro" id="IPR011009">
    <property type="entry name" value="Kinase-like_dom_sf"/>
</dbReference>
<reference evidence="2 3" key="1">
    <citation type="journal article" date="2021" name="Nat. Commun.">
        <title>Genetic determinants of endophytism in the Arabidopsis root mycobiome.</title>
        <authorList>
            <person name="Mesny F."/>
            <person name="Miyauchi S."/>
            <person name="Thiergart T."/>
            <person name="Pickel B."/>
            <person name="Atanasova L."/>
            <person name="Karlsson M."/>
            <person name="Huettel B."/>
            <person name="Barry K.W."/>
            <person name="Haridas S."/>
            <person name="Chen C."/>
            <person name="Bauer D."/>
            <person name="Andreopoulos W."/>
            <person name="Pangilinan J."/>
            <person name="LaButti K."/>
            <person name="Riley R."/>
            <person name="Lipzen A."/>
            <person name="Clum A."/>
            <person name="Drula E."/>
            <person name="Henrissat B."/>
            <person name="Kohler A."/>
            <person name="Grigoriev I.V."/>
            <person name="Martin F.M."/>
            <person name="Hacquard S."/>
        </authorList>
    </citation>
    <scope>NUCLEOTIDE SEQUENCE [LARGE SCALE GENOMIC DNA]</scope>
    <source>
        <strain evidence="2 3">MPI-CAGE-CH-0241</strain>
    </source>
</reference>
<dbReference type="PANTHER" id="PTHR21310:SF51">
    <property type="entry name" value="AMINOGLYCOSIDE PHOSPHOTRANSFERASE DOMAIN-CONTAINING PROTEIN"/>
    <property type="match status" value="1"/>
</dbReference>
<accession>A0A9P8W6P6</accession>
<protein>
    <recommendedName>
        <fullName evidence="1">Aminoglycoside phosphotransferase domain-containing protein</fullName>
    </recommendedName>
</protein>
<organism evidence="2 3">
    <name type="scientific">Thelonectria olida</name>
    <dbReference type="NCBI Taxonomy" id="1576542"/>
    <lineage>
        <taxon>Eukaryota</taxon>
        <taxon>Fungi</taxon>
        <taxon>Dikarya</taxon>
        <taxon>Ascomycota</taxon>
        <taxon>Pezizomycotina</taxon>
        <taxon>Sordariomycetes</taxon>
        <taxon>Hypocreomycetidae</taxon>
        <taxon>Hypocreales</taxon>
        <taxon>Nectriaceae</taxon>
        <taxon>Thelonectria</taxon>
    </lineage>
</organism>